<proteinExistence type="predicted"/>
<keyword evidence="2" id="KW-1185">Reference proteome</keyword>
<dbReference type="SUPFAM" id="SSF56112">
    <property type="entry name" value="Protein kinase-like (PK-like)"/>
    <property type="match status" value="1"/>
</dbReference>
<dbReference type="Gene3D" id="3.90.1200.10">
    <property type="match status" value="1"/>
</dbReference>
<dbReference type="Proteomes" id="UP000481872">
    <property type="component" value="Unassembled WGS sequence"/>
</dbReference>
<protein>
    <submittedName>
        <fullName evidence="1">CotS family spore coat protein</fullName>
    </submittedName>
</protein>
<dbReference type="AlphaFoldDB" id="A0A6M0H1J9"/>
<reference evidence="1 2" key="1">
    <citation type="submission" date="2020-02" db="EMBL/GenBank/DDBJ databases">
        <title>Genome assembly of a novel Clostridium senegalense strain.</title>
        <authorList>
            <person name="Gupta T.B."/>
            <person name="Jauregui R."/>
            <person name="Maclean P."/>
            <person name="Nawarathana A."/>
            <person name="Brightwell G."/>
        </authorList>
    </citation>
    <scope>NUCLEOTIDE SEQUENCE [LARGE SCALE GENOMIC DNA]</scope>
    <source>
        <strain evidence="1 2">AGRFS4</strain>
    </source>
</reference>
<sequence length="337" mass="41113">MVRGDSEEYTLYDEVIKKYDYKVYDVIPIRKVLILFTNKGNKILKQINYDIKHLDFISKAMEYLKKNKFLNVIEYEKNIYGNYYTKHNNKYYIVMNLIEGRECEFNNPIELKMIAEGLAKMHNASEGFRYDNNGYRYNPGTLIGNLTIKKEEIKIFKSLVSKYEKKSEFDKIFLENVDYNLKRMDESIKLLSEYQYLKACSWEDKIVLCHNDLVYHNMIIKDKEIYFIDFDYSVIDLRVHDLCNLINKVLKNFAFNFKKARFLISEYNKFYNLEEIDFQILYGMLVFPQDFYSIVKDYYKRKKMWEEETFTLRLKRKVSYKEEREDFLKEFKNYYNL</sequence>
<dbReference type="RefSeq" id="WP_199869291.1">
    <property type="nucleotide sequence ID" value="NZ_JAAGPU010000004.1"/>
</dbReference>
<name>A0A6M0H1J9_9CLOT</name>
<gene>
    <name evidence="1" type="ORF">G3M99_04125</name>
</gene>
<dbReference type="GO" id="GO:0042601">
    <property type="term" value="C:endospore-forming forespore"/>
    <property type="evidence" value="ECO:0007669"/>
    <property type="project" value="TreeGrafter"/>
</dbReference>
<dbReference type="NCBIfam" id="TIGR02906">
    <property type="entry name" value="spore_CotS"/>
    <property type="match status" value="1"/>
</dbReference>
<evidence type="ECO:0000313" key="2">
    <source>
        <dbReference type="Proteomes" id="UP000481872"/>
    </source>
</evidence>
<dbReference type="EMBL" id="JAAGPU010000004">
    <property type="protein sequence ID" value="NEU04054.1"/>
    <property type="molecule type" value="Genomic_DNA"/>
</dbReference>
<dbReference type="InterPro" id="IPR014255">
    <property type="entry name" value="Spore_coat_CotS"/>
</dbReference>
<dbReference type="Gene3D" id="3.30.200.20">
    <property type="entry name" value="Phosphorylase Kinase, domain 1"/>
    <property type="match status" value="1"/>
</dbReference>
<dbReference type="PANTHER" id="PTHR39179:SF1">
    <property type="entry name" value="SPORE COAT PROTEIN I"/>
    <property type="match status" value="1"/>
</dbReference>
<dbReference type="Pfam" id="PF01633">
    <property type="entry name" value="Choline_kinase"/>
    <property type="match status" value="1"/>
</dbReference>
<keyword evidence="1" id="KW-0167">Capsid protein</keyword>
<dbReference type="InterPro" id="IPR047175">
    <property type="entry name" value="CotS-like"/>
</dbReference>
<dbReference type="InterPro" id="IPR011009">
    <property type="entry name" value="Kinase-like_dom_sf"/>
</dbReference>
<organism evidence="1 2">
    <name type="scientific">Clostridium senegalense</name>
    <dbReference type="NCBI Taxonomy" id="1465809"/>
    <lineage>
        <taxon>Bacteria</taxon>
        <taxon>Bacillati</taxon>
        <taxon>Bacillota</taxon>
        <taxon>Clostridia</taxon>
        <taxon>Eubacteriales</taxon>
        <taxon>Clostridiaceae</taxon>
        <taxon>Clostridium</taxon>
    </lineage>
</organism>
<evidence type="ECO:0000313" key="1">
    <source>
        <dbReference type="EMBL" id="NEU04054.1"/>
    </source>
</evidence>
<dbReference type="PANTHER" id="PTHR39179">
    <property type="entry name" value="SPORE COAT PROTEIN I"/>
    <property type="match status" value="1"/>
</dbReference>
<keyword evidence="1" id="KW-0946">Virion</keyword>
<comment type="caution">
    <text evidence="1">The sequence shown here is derived from an EMBL/GenBank/DDBJ whole genome shotgun (WGS) entry which is preliminary data.</text>
</comment>
<accession>A0A6M0H1J9</accession>